<feature type="compositionally biased region" description="Low complexity" evidence="2">
    <location>
        <begin position="528"/>
        <end position="544"/>
    </location>
</feature>
<protein>
    <recommendedName>
        <fullName evidence="6">Hamartin</fullName>
    </recommendedName>
</protein>
<evidence type="ECO:0000313" key="5">
    <source>
        <dbReference type="Proteomes" id="UP000799429"/>
    </source>
</evidence>
<evidence type="ECO:0008006" key="6">
    <source>
        <dbReference type="Google" id="ProtNLM"/>
    </source>
</evidence>
<dbReference type="InterPro" id="IPR016024">
    <property type="entry name" value="ARM-type_fold"/>
</dbReference>
<keyword evidence="1" id="KW-0175">Coiled coil</keyword>
<feature type="compositionally biased region" description="Low complexity" evidence="2">
    <location>
        <begin position="1009"/>
        <end position="1019"/>
    </location>
</feature>
<dbReference type="InterPro" id="IPR007483">
    <property type="entry name" value="Hamartin"/>
</dbReference>
<sequence>MFANPRIDSSLKDAVRVLNGVFSTSTVPLPLSEETQQTIDFFLDKHEDIEDHDSAKLQEELLSIYYKYVVGNPEKHGLFVHILKKLRPAITGEDRWSEWWALIIRPTVDAIGHKRDVIEDARDILLSILVYDSDEDDHGDLAQLSLRFTDKLLDAYLSRARIPTADGDGISPEDEFVAHELETVLLAFGRKKPKEFLIAVDDLLLRKDHRAQALSLLCSFVRAQPPHLHLVLQTPLIQHLEKCLMIDTSATVVYLALTILIMFLPHITSALVSHLPKLFLIYYRILCWEKFAATRITEETNKGPLDEPQYSTSGAEFCELEVDVQWEKLYHTFDNSESTPPELLHYFTFLYGLFPLHFMSFIRKPRKLLKTLEFPGAQDLEFDQDILRKRTEPFRQVHLLHPNFCAMTIEDELSESRWLRSDPADVVTECMGLCVAVSASLNDPGPPPTSKLPDIPEPKIVRDDIPADSLLGLDDESTICNDATSPSDIKSVASWRNTQSTVVVSTISSFPGNLSEPPPLPRKPSTIRSHPASKSSRAPSPSSKIQDPASDSPTLPPKKGASDEGMPIPSLSKISSSNLRKDNVLAGSASVGSPPLEAFAQTLSQTRATTQKGLQQNLAALQREVMLLRNDLNFERYLKLQHLSHIGQLQRRHIREATVEAETQNLINTNRTLKAKLAKANELYAQLRKETTTNRNQSKRWEGELSTKVRGYRDEHKTWLSEEDVLSQEVKKLQKECERLKKLLADSESRELQSEQKLRSLQLDLNELDALRQELETLHGKLREYELRELEFDQAKEEMELLRTEVDTLKLRLNAANTERERARRGYERKITELETRVQSPTTSQSPMSPSGHLPSSVQSIIDSALAAERAKYRRLDKINQELLSKTTELDMKVLSLQREQRDRLTRQNSHSDIQQYDGEASTSGFSRQSSIRAGSNFGGSYASRVTRHRALSEEPRSEEDEYADYHSEYQSPSSMGRAPSRSGSSRPMRYEHLQGRQMQESLQRRLEAPPTSTTMSTMPAPVDFAAEYEANLSLNYNATSPLPQDTVKCSNKSSFSVETTSSKERERKDKITPKSEVRVYGRGGAQNIGKKPKDKDKDKGKGTDKPSGKTGGFRGLKGIM</sequence>
<feature type="compositionally biased region" description="Basic and acidic residues" evidence="2">
    <location>
        <begin position="822"/>
        <end position="836"/>
    </location>
</feature>
<dbReference type="Pfam" id="PF04388">
    <property type="entry name" value="Hamartin"/>
    <property type="match status" value="1"/>
</dbReference>
<reference evidence="4" key="1">
    <citation type="journal article" date="2020" name="Stud. Mycol.">
        <title>101 Dothideomycetes genomes: a test case for predicting lifestyles and emergence of pathogens.</title>
        <authorList>
            <person name="Haridas S."/>
            <person name="Albert R."/>
            <person name="Binder M."/>
            <person name="Bloem J."/>
            <person name="Labutti K."/>
            <person name="Salamov A."/>
            <person name="Andreopoulos B."/>
            <person name="Baker S."/>
            <person name="Barry K."/>
            <person name="Bills G."/>
            <person name="Bluhm B."/>
            <person name="Cannon C."/>
            <person name="Castanera R."/>
            <person name="Culley D."/>
            <person name="Daum C."/>
            <person name="Ezra D."/>
            <person name="Gonzalez J."/>
            <person name="Henrissat B."/>
            <person name="Kuo A."/>
            <person name="Liang C."/>
            <person name="Lipzen A."/>
            <person name="Lutzoni F."/>
            <person name="Magnuson J."/>
            <person name="Mondo S."/>
            <person name="Nolan M."/>
            <person name="Ohm R."/>
            <person name="Pangilinan J."/>
            <person name="Park H.-J."/>
            <person name="Ramirez L."/>
            <person name="Alfaro M."/>
            <person name="Sun H."/>
            <person name="Tritt A."/>
            <person name="Yoshinaga Y."/>
            <person name="Zwiers L.-H."/>
            <person name="Turgeon B."/>
            <person name="Goodwin S."/>
            <person name="Spatafora J."/>
            <person name="Crous P."/>
            <person name="Grigoriev I."/>
        </authorList>
    </citation>
    <scope>NUCLEOTIDE SEQUENCE</scope>
    <source>
        <strain evidence="4">CBS 101060</strain>
    </source>
</reference>
<dbReference type="AlphaFoldDB" id="A0A9P4S9U5"/>
<evidence type="ECO:0000256" key="1">
    <source>
        <dbReference type="SAM" id="Coils"/>
    </source>
</evidence>
<feature type="compositionally biased region" description="Polar residues" evidence="2">
    <location>
        <begin position="907"/>
        <end position="934"/>
    </location>
</feature>
<feature type="transmembrane region" description="Helical" evidence="3">
    <location>
        <begin position="252"/>
        <end position="272"/>
    </location>
</feature>
<feature type="coiled-coil region" evidence="1">
    <location>
        <begin position="663"/>
        <end position="690"/>
    </location>
</feature>
<feature type="region of interest" description="Disordered" evidence="2">
    <location>
        <begin position="822"/>
        <end position="856"/>
    </location>
</feature>
<feature type="compositionally biased region" description="Low complexity" evidence="2">
    <location>
        <begin position="839"/>
        <end position="851"/>
    </location>
</feature>
<keyword evidence="3" id="KW-1133">Transmembrane helix</keyword>
<feature type="region of interest" description="Disordered" evidence="2">
    <location>
        <begin position="1041"/>
        <end position="1121"/>
    </location>
</feature>
<dbReference type="PANTHER" id="PTHR15154:SF2">
    <property type="entry name" value="HAMARTIN"/>
    <property type="match status" value="1"/>
</dbReference>
<feature type="region of interest" description="Disordered" evidence="2">
    <location>
        <begin position="508"/>
        <end position="575"/>
    </location>
</feature>
<feature type="compositionally biased region" description="Basic and acidic residues" evidence="2">
    <location>
        <begin position="1092"/>
        <end position="1108"/>
    </location>
</feature>
<dbReference type="GO" id="GO:0032007">
    <property type="term" value="P:negative regulation of TOR signaling"/>
    <property type="evidence" value="ECO:0007669"/>
    <property type="project" value="TreeGrafter"/>
</dbReference>
<comment type="caution">
    <text evidence="4">The sequence shown here is derived from an EMBL/GenBank/DDBJ whole genome shotgun (WGS) entry which is preliminary data.</text>
</comment>
<dbReference type="GO" id="GO:0033596">
    <property type="term" value="C:TSC1-TSC2 complex"/>
    <property type="evidence" value="ECO:0007669"/>
    <property type="project" value="TreeGrafter"/>
</dbReference>
<accession>A0A9P4S9U5</accession>
<gene>
    <name evidence="4" type="ORF">M501DRAFT_934387</name>
</gene>
<feature type="compositionally biased region" description="Polar residues" evidence="2">
    <location>
        <begin position="1041"/>
        <end position="1061"/>
    </location>
</feature>
<dbReference type="OrthoDB" id="6022054at2759"/>
<evidence type="ECO:0000313" key="4">
    <source>
        <dbReference type="EMBL" id="KAF2838656.1"/>
    </source>
</evidence>
<dbReference type="Proteomes" id="UP000799429">
    <property type="component" value="Unassembled WGS sequence"/>
</dbReference>
<dbReference type="GO" id="GO:0051726">
    <property type="term" value="P:regulation of cell cycle"/>
    <property type="evidence" value="ECO:0007669"/>
    <property type="project" value="TreeGrafter"/>
</dbReference>
<proteinExistence type="predicted"/>
<feature type="region of interest" description="Disordered" evidence="2">
    <location>
        <begin position="900"/>
        <end position="1019"/>
    </location>
</feature>
<feature type="compositionally biased region" description="Basic and acidic residues" evidence="2">
    <location>
        <begin position="1062"/>
        <end position="1080"/>
    </location>
</feature>
<keyword evidence="3" id="KW-0812">Transmembrane</keyword>
<name>A0A9P4S9U5_9PEZI</name>
<feature type="compositionally biased region" description="Low complexity" evidence="2">
    <location>
        <begin position="972"/>
        <end position="988"/>
    </location>
</feature>
<feature type="compositionally biased region" description="Gly residues" evidence="2">
    <location>
        <begin position="1110"/>
        <end position="1121"/>
    </location>
</feature>
<keyword evidence="5" id="KW-1185">Reference proteome</keyword>
<dbReference type="SUPFAM" id="SSF48371">
    <property type="entry name" value="ARM repeat"/>
    <property type="match status" value="1"/>
</dbReference>
<evidence type="ECO:0000256" key="3">
    <source>
        <dbReference type="SAM" id="Phobius"/>
    </source>
</evidence>
<keyword evidence="3" id="KW-0472">Membrane</keyword>
<evidence type="ECO:0000256" key="2">
    <source>
        <dbReference type="SAM" id="MobiDB-lite"/>
    </source>
</evidence>
<dbReference type="EMBL" id="MU006096">
    <property type="protein sequence ID" value="KAF2838656.1"/>
    <property type="molecule type" value="Genomic_DNA"/>
</dbReference>
<organism evidence="4 5">
    <name type="scientific">Patellaria atrata CBS 101060</name>
    <dbReference type="NCBI Taxonomy" id="1346257"/>
    <lineage>
        <taxon>Eukaryota</taxon>
        <taxon>Fungi</taxon>
        <taxon>Dikarya</taxon>
        <taxon>Ascomycota</taxon>
        <taxon>Pezizomycotina</taxon>
        <taxon>Dothideomycetes</taxon>
        <taxon>Dothideomycetes incertae sedis</taxon>
        <taxon>Patellariales</taxon>
        <taxon>Patellariaceae</taxon>
        <taxon>Patellaria</taxon>
    </lineage>
</organism>
<dbReference type="PANTHER" id="PTHR15154">
    <property type="entry name" value="HAMARTIN"/>
    <property type="match status" value="1"/>
</dbReference>